<organism evidence="2 3">
    <name type="scientific">Aquimarina litoralis</name>
    <dbReference type="NCBI Taxonomy" id="584605"/>
    <lineage>
        <taxon>Bacteria</taxon>
        <taxon>Pseudomonadati</taxon>
        <taxon>Bacteroidota</taxon>
        <taxon>Flavobacteriia</taxon>
        <taxon>Flavobacteriales</taxon>
        <taxon>Flavobacteriaceae</taxon>
        <taxon>Aquimarina</taxon>
    </lineage>
</organism>
<evidence type="ECO:0008006" key="4">
    <source>
        <dbReference type="Google" id="ProtNLM"/>
    </source>
</evidence>
<gene>
    <name evidence="2" type="ORF">GCM10009430_24540</name>
</gene>
<accession>A0ABN1IVM7</accession>
<keyword evidence="1" id="KW-0472">Membrane</keyword>
<reference evidence="2 3" key="1">
    <citation type="journal article" date="2019" name="Int. J. Syst. Evol. Microbiol.">
        <title>The Global Catalogue of Microorganisms (GCM) 10K type strain sequencing project: providing services to taxonomists for standard genome sequencing and annotation.</title>
        <authorList>
            <consortium name="The Broad Institute Genomics Platform"/>
            <consortium name="The Broad Institute Genome Sequencing Center for Infectious Disease"/>
            <person name="Wu L."/>
            <person name="Ma J."/>
        </authorList>
    </citation>
    <scope>NUCLEOTIDE SEQUENCE [LARGE SCALE GENOMIC DNA]</scope>
    <source>
        <strain evidence="2 3">JCM 15974</strain>
    </source>
</reference>
<evidence type="ECO:0000313" key="3">
    <source>
        <dbReference type="Proteomes" id="UP001501758"/>
    </source>
</evidence>
<evidence type="ECO:0000313" key="2">
    <source>
        <dbReference type="EMBL" id="GAA0722283.1"/>
    </source>
</evidence>
<keyword evidence="3" id="KW-1185">Reference proteome</keyword>
<dbReference type="EMBL" id="BAAAGE010000002">
    <property type="protein sequence ID" value="GAA0722283.1"/>
    <property type="molecule type" value="Genomic_DNA"/>
</dbReference>
<keyword evidence="1" id="KW-1133">Transmembrane helix</keyword>
<protein>
    <recommendedName>
        <fullName evidence="4">GLPGLI family protein</fullName>
    </recommendedName>
</protein>
<comment type="caution">
    <text evidence="2">The sequence shown here is derived from an EMBL/GenBank/DDBJ whole genome shotgun (WGS) entry which is preliminary data.</text>
</comment>
<feature type="transmembrane region" description="Helical" evidence="1">
    <location>
        <begin position="21"/>
        <end position="40"/>
    </location>
</feature>
<evidence type="ECO:0000256" key="1">
    <source>
        <dbReference type="SAM" id="Phobius"/>
    </source>
</evidence>
<proteinExistence type="predicted"/>
<name>A0ABN1IVM7_9FLAO</name>
<dbReference type="Proteomes" id="UP001501758">
    <property type="component" value="Unassembled WGS sequence"/>
</dbReference>
<sequence length="313" mass="36936">MISKNLSHTLFHISEYWLHRFIFNSLMFCFFFFSISLAYGQKSNSEIWTEEHEFIEENDQKRDVSSFLFSKYNFKNMLSNSYPNYQNDPAMPMNGIFGKDYEKIEIFFTEVSQSENPQHYMVEGKSNLKGVICKFKGMIKLDKADLYYGDRELEVQRIIIKGTYKFEELRSEPNSGIFQGGIKIICIPLVPITEQKIVFDLNAPQEEGVIRGFVGTWTSHQSSKQKKCLFGFYRFPYKFAPDFDLGAGESVINLKYAKTWFDYTPKEWKQIYQKIKNGDFDSGPHIYQTDKDYGIHINEPVYKYVGKDEWYLR</sequence>
<keyword evidence="1" id="KW-0812">Transmembrane</keyword>